<evidence type="ECO:0000259" key="2">
    <source>
        <dbReference type="Pfam" id="PF03478"/>
    </source>
</evidence>
<sequence length="529" mass="57878">MGRTRLRNDRVASEFPSPEPCKSRSARAGAAPSGDGCSGQTPPPADKSLRQTDRRASPSPPSAARHASASILKQEAPCLILSVFSLADRRAATVRASDPAMRGHVGLTTDEKGALRMANPVTGAQADLPPFRSSRFCIDMNAFRQIRFAGGEPPSPATKGDGGDEWGPILPRTYTLTSWQMRQSFYRKVVLSADSQSAMLILDRIFGSPAFATAEDAAWRLAPSHHGGVEDAIHHRGQFFSITNTGVVETWARDDVIGQFTSTVHARAGHGRKRRRRKAPAKVPRRGDGREINGGDETHKGRAESRVLVLDEARRRWEEVEEIGGAAVFVGVNASVCVAAKEHKGIMPNCVYFTEDDVAQARIWHEEEERRSYYAYREPKDGELRNVGVYSLKRGKVDKINHPTSWPPPPTDIEARAVFGFNLSSVQPAATKLFSLAISRVQVRRSRLPRTARILSFLILRPPLDRESPRPGEAAPAVEKAEVGHELRPLSHSAGRVMVRGRQQLGACLARLLPHLPGSSAPTPPPPFS</sequence>
<accession>A0A835AJS4</accession>
<dbReference type="AlphaFoldDB" id="A0A835AJS4"/>
<dbReference type="PANTHER" id="PTHR45560:SF4">
    <property type="entry name" value="OS04G0164500 PROTEIN"/>
    <property type="match status" value="1"/>
</dbReference>
<evidence type="ECO:0000256" key="1">
    <source>
        <dbReference type="SAM" id="MobiDB-lite"/>
    </source>
</evidence>
<dbReference type="Proteomes" id="UP000636709">
    <property type="component" value="Unassembled WGS sequence"/>
</dbReference>
<feature type="region of interest" description="Disordered" evidence="1">
    <location>
        <begin position="267"/>
        <end position="303"/>
    </location>
</feature>
<gene>
    <name evidence="3" type="ORF">HU200_053738</name>
</gene>
<feature type="compositionally biased region" description="Basic and acidic residues" evidence="1">
    <location>
        <begin position="1"/>
        <end position="12"/>
    </location>
</feature>
<dbReference type="PANTHER" id="PTHR45560">
    <property type="entry name" value="OS04G0163150 PROTEIN-RELATED"/>
    <property type="match status" value="1"/>
</dbReference>
<feature type="region of interest" description="Disordered" evidence="1">
    <location>
        <begin position="466"/>
        <end position="485"/>
    </location>
</feature>
<comment type="caution">
    <text evidence="3">The sequence shown here is derived from an EMBL/GenBank/DDBJ whole genome shotgun (WGS) entry which is preliminary data.</text>
</comment>
<organism evidence="3 4">
    <name type="scientific">Digitaria exilis</name>
    <dbReference type="NCBI Taxonomy" id="1010633"/>
    <lineage>
        <taxon>Eukaryota</taxon>
        <taxon>Viridiplantae</taxon>
        <taxon>Streptophyta</taxon>
        <taxon>Embryophyta</taxon>
        <taxon>Tracheophyta</taxon>
        <taxon>Spermatophyta</taxon>
        <taxon>Magnoliopsida</taxon>
        <taxon>Liliopsida</taxon>
        <taxon>Poales</taxon>
        <taxon>Poaceae</taxon>
        <taxon>PACMAD clade</taxon>
        <taxon>Panicoideae</taxon>
        <taxon>Panicodae</taxon>
        <taxon>Paniceae</taxon>
        <taxon>Anthephorinae</taxon>
        <taxon>Digitaria</taxon>
    </lineage>
</organism>
<dbReference type="OrthoDB" id="642536at2759"/>
<evidence type="ECO:0000313" key="4">
    <source>
        <dbReference type="Proteomes" id="UP000636709"/>
    </source>
</evidence>
<dbReference type="InterPro" id="IPR005174">
    <property type="entry name" value="KIB1-4_b-propeller"/>
</dbReference>
<feature type="compositionally biased region" description="Basic and acidic residues" evidence="1">
    <location>
        <begin position="47"/>
        <end position="56"/>
    </location>
</feature>
<keyword evidence="4" id="KW-1185">Reference proteome</keyword>
<proteinExistence type="predicted"/>
<dbReference type="EMBL" id="JACEFO010002314">
    <property type="protein sequence ID" value="KAF8666208.1"/>
    <property type="molecule type" value="Genomic_DNA"/>
</dbReference>
<feature type="region of interest" description="Disordered" evidence="1">
    <location>
        <begin position="1"/>
        <end position="69"/>
    </location>
</feature>
<feature type="compositionally biased region" description="Basic residues" evidence="1">
    <location>
        <begin position="267"/>
        <end position="284"/>
    </location>
</feature>
<dbReference type="Pfam" id="PF03478">
    <property type="entry name" value="Beta-prop_KIB1-4"/>
    <property type="match status" value="1"/>
</dbReference>
<evidence type="ECO:0000313" key="3">
    <source>
        <dbReference type="EMBL" id="KAF8666208.1"/>
    </source>
</evidence>
<name>A0A835AJS4_9POAL</name>
<protein>
    <recommendedName>
        <fullName evidence="2">KIB1-4 beta-propeller domain-containing protein</fullName>
    </recommendedName>
</protein>
<feature type="compositionally biased region" description="Basic and acidic residues" evidence="1">
    <location>
        <begin position="285"/>
        <end position="303"/>
    </location>
</feature>
<feature type="domain" description="KIB1-4 beta-propeller" evidence="2">
    <location>
        <begin position="107"/>
        <end position="390"/>
    </location>
</feature>
<reference evidence="3" key="1">
    <citation type="submission" date="2020-07" db="EMBL/GenBank/DDBJ databases">
        <title>Genome sequence and genetic diversity analysis of an under-domesticated orphan crop, white fonio (Digitaria exilis).</title>
        <authorList>
            <person name="Bennetzen J.L."/>
            <person name="Chen S."/>
            <person name="Ma X."/>
            <person name="Wang X."/>
            <person name="Yssel A.E.J."/>
            <person name="Chaluvadi S.R."/>
            <person name="Johnson M."/>
            <person name="Gangashetty P."/>
            <person name="Hamidou F."/>
            <person name="Sanogo M.D."/>
            <person name="Zwaenepoel A."/>
            <person name="Wallace J."/>
            <person name="Van De Peer Y."/>
            <person name="Van Deynze A."/>
        </authorList>
    </citation>
    <scope>NUCLEOTIDE SEQUENCE</scope>
    <source>
        <tissue evidence="3">Leaves</tissue>
    </source>
</reference>